<proteinExistence type="predicted"/>
<dbReference type="EMBL" id="CAEKDK010000004">
    <property type="protein sequence ID" value="CAB4278645.1"/>
    <property type="molecule type" value="Genomic_DNA"/>
</dbReference>
<sequence length="198" mass="21431">MKNKCFVAFEVVGERRVGAERFSIRSYPITATPHGAGVGNVVLPGVGIDNLLRALRARECLCQPREAHHSPTSVGDDGLAFEFTLAWGCPRLCFCVGSTATKPSQCTGTSGMAFGGVDEEASQLLATRTHVVTMGGLWVNFSLGLSSVMLLCWEYGHQTFSMHEHCLCVHGASPMHKQVEDDNLKSSNDAAKYRLPSE</sequence>
<organism evidence="1 2">
    <name type="scientific">Prunus armeniaca</name>
    <name type="common">Apricot</name>
    <name type="synonym">Armeniaca vulgaris</name>
    <dbReference type="NCBI Taxonomy" id="36596"/>
    <lineage>
        <taxon>Eukaryota</taxon>
        <taxon>Viridiplantae</taxon>
        <taxon>Streptophyta</taxon>
        <taxon>Embryophyta</taxon>
        <taxon>Tracheophyta</taxon>
        <taxon>Spermatophyta</taxon>
        <taxon>Magnoliopsida</taxon>
        <taxon>eudicotyledons</taxon>
        <taxon>Gunneridae</taxon>
        <taxon>Pentapetalae</taxon>
        <taxon>rosids</taxon>
        <taxon>fabids</taxon>
        <taxon>Rosales</taxon>
        <taxon>Rosaceae</taxon>
        <taxon>Amygdaloideae</taxon>
        <taxon>Amygdaleae</taxon>
        <taxon>Prunus</taxon>
    </lineage>
</organism>
<protein>
    <submittedName>
        <fullName evidence="1">Uncharacterized protein</fullName>
    </submittedName>
</protein>
<evidence type="ECO:0000313" key="2">
    <source>
        <dbReference type="Proteomes" id="UP000507222"/>
    </source>
</evidence>
<dbReference type="AlphaFoldDB" id="A0A6J5UTZ4"/>
<dbReference type="Proteomes" id="UP000507222">
    <property type="component" value="Unassembled WGS sequence"/>
</dbReference>
<gene>
    <name evidence="1" type="ORF">CURHAP_LOCUS30133</name>
</gene>
<name>A0A6J5UTZ4_PRUAR</name>
<evidence type="ECO:0000313" key="1">
    <source>
        <dbReference type="EMBL" id="CAB4278645.1"/>
    </source>
</evidence>
<reference evidence="1 2" key="1">
    <citation type="submission" date="2020-05" db="EMBL/GenBank/DDBJ databases">
        <authorList>
            <person name="Campoy J."/>
            <person name="Schneeberger K."/>
            <person name="Spophaly S."/>
        </authorList>
    </citation>
    <scope>NUCLEOTIDE SEQUENCE [LARGE SCALE GENOMIC DNA]</scope>
    <source>
        <strain evidence="1">PruArmRojPasFocal</strain>
    </source>
</reference>
<accession>A0A6J5UTZ4</accession>